<dbReference type="RefSeq" id="WP_188366708.1">
    <property type="nucleotide sequence ID" value="NZ_BMDT01000001.1"/>
</dbReference>
<dbReference type="InterPro" id="IPR005119">
    <property type="entry name" value="LysR_subst-bd"/>
</dbReference>
<proteinExistence type="inferred from homology"/>
<dbReference type="GO" id="GO:0000976">
    <property type="term" value="F:transcription cis-regulatory region binding"/>
    <property type="evidence" value="ECO:0007669"/>
    <property type="project" value="TreeGrafter"/>
</dbReference>
<dbReference type="EMBL" id="BMDT01000001">
    <property type="protein sequence ID" value="GGI64884.1"/>
    <property type="molecule type" value="Genomic_DNA"/>
</dbReference>
<reference evidence="6" key="1">
    <citation type="journal article" date="2014" name="Int. J. Syst. Evol. Microbiol.">
        <title>Complete genome sequence of Corynebacterium casei LMG S-19264T (=DSM 44701T), isolated from a smear-ripened cheese.</title>
        <authorList>
            <consortium name="US DOE Joint Genome Institute (JGI-PGF)"/>
            <person name="Walter F."/>
            <person name="Albersmeier A."/>
            <person name="Kalinowski J."/>
            <person name="Ruckert C."/>
        </authorList>
    </citation>
    <scope>NUCLEOTIDE SEQUENCE</scope>
    <source>
        <strain evidence="6">CCM 8433</strain>
    </source>
</reference>
<evidence type="ECO:0000256" key="4">
    <source>
        <dbReference type="ARBA" id="ARBA00023163"/>
    </source>
</evidence>
<dbReference type="Pfam" id="PF03466">
    <property type="entry name" value="LysR_substrate"/>
    <property type="match status" value="1"/>
</dbReference>
<dbReference type="PROSITE" id="PS50931">
    <property type="entry name" value="HTH_LYSR"/>
    <property type="match status" value="1"/>
</dbReference>
<accession>A0A917JDX9</accession>
<dbReference type="SUPFAM" id="SSF46785">
    <property type="entry name" value="Winged helix' DNA-binding domain"/>
    <property type="match status" value="1"/>
</dbReference>
<keyword evidence="7" id="KW-1185">Reference proteome</keyword>
<protein>
    <submittedName>
        <fullName evidence="6">LysR family transcriptional regulator</fullName>
    </submittedName>
</protein>
<dbReference type="AlphaFoldDB" id="A0A917JDX9"/>
<dbReference type="GO" id="GO:0003700">
    <property type="term" value="F:DNA-binding transcription factor activity"/>
    <property type="evidence" value="ECO:0007669"/>
    <property type="project" value="InterPro"/>
</dbReference>
<feature type="domain" description="HTH lysR-type" evidence="5">
    <location>
        <begin position="1"/>
        <end position="58"/>
    </location>
</feature>
<comment type="similarity">
    <text evidence="1">Belongs to the LysR transcriptional regulatory family.</text>
</comment>
<dbReference type="Proteomes" id="UP000622610">
    <property type="component" value="Unassembled WGS sequence"/>
</dbReference>
<keyword evidence="3" id="KW-0238">DNA-binding</keyword>
<evidence type="ECO:0000259" key="5">
    <source>
        <dbReference type="PROSITE" id="PS50931"/>
    </source>
</evidence>
<keyword evidence="2" id="KW-0805">Transcription regulation</keyword>
<organism evidence="6 7">
    <name type="scientific">Enterococcus alcedinis</name>
    <dbReference type="NCBI Taxonomy" id="1274384"/>
    <lineage>
        <taxon>Bacteria</taxon>
        <taxon>Bacillati</taxon>
        <taxon>Bacillota</taxon>
        <taxon>Bacilli</taxon>
        <taxon>Lactobacillales</taxon>
        <taxon>Enterococcaceae</taxon>
        <taxon>Enterococcus</taxon>
    </lineage>
</organism>
<evidence type="ECO:0000313" key="7">
    <source>
        <dbReference type="Proteomes" id="UP000622610"/>
    </source>
</evidence>
<comment type="caution">
    <text evidence="6">The sequence shown here is derived from an EMBL/GenBank/DDBJ whole genome shotgun (WGS) entry which is preliminary data.</text>
</comment>
<dbReference type="InterPro" id="IPR036388">
    <property type="entry name" value="WH-like_DNA-bd_sf"/>
</dbReference>
<evidence type="ECO:0000256" key="2">
    <source>
        <dbReference type="ARBA" id="ARBA00023015"/>
    </source>
</evidence>
<gene>
    <name evidence="6" type="ORF">GCM10011482_05380</name>
</gene>
<dbReference type="InterPro" id="IPR036390">
    <property type="entry name" value="WH_DNA-bd_sf"/>
</dbReference>
<dbReference type="Gene3D" id="1.10.10.10">
    <property type="entry name" value="Winged helix-like DNA-binding domain superfamily/Winged helix DNA-binding domain"/>
    <property type="match status" value="1"/>
</dbReference>
<dbReference type="Pfam" id="PF00126">
    <property type="entry name" value="HTH_1"/>
    <property type="match status" value="1"/>
</dbReference>
<evidence type="ECO:0000256" key="1">
    <source>
        <dbReference type="ARBA" id="ARBA00009437"/>
    </source>
</evidence>
<sequence>MLDYRFSTFLSLTKTLSYTQTSKECNISQPAVTQQIKSLQNELNVELVHYHKRKLSLTHAGTYLANELENLVPKMNDINKHLQKMSKIINVGCGKTIGEFILFRKDFSLQRILSDDTIDLSVDTTHSLLKNLNNHVLDIAIVAGIFNHEDYIVTPYLKEKLIAICSPENIHAKKATSLTDLAKQNLFLREQGSGVYDIMMKKFNDAKIPLDNFRNINEIANINVIKNLVADNRGISFLFETSIEDELRNGSLCEIPLNETEDIYFYLVIRKESQYEPKITKIFDTLLQKNIN</sequence>
<dbReference type="SUPFAM" id="SSF53850">
    <property type="entry name" value="Periplasmic binding protein-like II"/>
    <property type="match status" value="1"/>
</dbReference>
<dbReference type="InterPro" id="IPR000847">
    <property type="entry name" value="LysR_HTH_N"/>
</dbReference>
<reference evidence="6" key="2">
    <citation type="submission" date="2020-09" db="EMBL/GenBank/DDBJ databases">
        <authorList>
            <person name="Sun Q."/>
            <person name="Sedlacek I."/>
        </authorList>
    </citation>
    <scope>NUCLEOTIDE SEQUENCE</scope>
    <source>
        <strain evidence="6">CCM 8433</strain>
    </source>
</reference>
<keyword evidence="4" id="KW-0804">Transcription</keyword>
<dbReference type="Gene3D" id="3.40.190.10">
    <property type="entry name" value="Periplasmic binding protein-like II"/>
    <property type="match status" value="2"/>
</dbReference>
<dbReference type="PANTHER" id="PTHR30126">
    <property type="entry name" value="HTH-TYPE TRANSCRIPTIONAL REGULATOR"/>
    <property type="match status" value="1"/>
</dbReference>
<dbReference type="PANTHER" id="PTHR30126:SF39">
    <property type="entry name" value="HTH-TYPE TRANSCRIPTIONAL REGULATOR CYSL"/>
    <property type="match status" value="1"/>
</dbReference>
<name>A0A917JDX9_9ENTE</name>
<evidence type="ECO:0000313" key="6">
    <source>
        <dbReference type="EMBL" id="GGI64884.1"/>
    </source>
</evidence>
<evidence type="ECO:0000256" key="3">
    <source>
        <dbReference type="ARBA" id="ARBA00023125"/>
    </source>
</evidence>